<reference evidence="3" key="1">
    <citation type="submission" date="2017-01" db="EMBL/GenBank/DDBJ databases">
        <authorList>
            <person name="Varghese N."/>
            <person name="Submissions S."/>
        </authorList>
    </citation>
    <scope>NUCLEOTIDE SEQUENCE [LARGE SCALE GENOMIC DNA]</scope>
    <source>
        <strain evidence="3">ASpG1</strain>
    </source>
</reference>
<feature type="transmembrane region" description="Helical" evidence="1">
    <location>
        <begin position="22"/>
        <end position="41"/>
    </location>
</feature>
<sequence length="190" mass="20895">MTVYRLAPRSLPAGGLALRLGWGWRAFFVLLTMIFLGVILYDGEVRGVVGFLALLSFGAALYQEFWSFLPSSDEIVAGVGVFFLCRVRRYRLSRVERVLVRLRAPFDPDAAAAPGELIGSRRAGSAPFQRGYAQLFLELAPDPSGPDSGDAASRETLLLQTEPLRNRESLKELARTLAQALGVPVEHRFG</sequence>
<dbReference type="AlphaFoldDB" id="A0A1N6QQ20"/>
<organism evidence="2 3">
    <name type="scientific">Alkalispirochaeta americana</name>
    <dbReference type="NCBI Taxonomy" id="159291"/>
    <lineage>
        <taxon>Bacteria</taxon>
        <taxon>Pseudomonadati</taxon>
        <taxon>Spirochaetota</taxon>
        <taxon>Spirochaetia</taxon>
        <taxon>Spirochaetales</taxon>
        <taxon>Spirochaetaceae</taxon>
        <taxon>Alkalispirochaeta</taxon>
    </lineage>
</organism>
<evidence type="ECO:0000313" key="3">
    <source>
        <dbReference type="Proteomes" id="UP000186400"/>
    </source>
</evidence>
<protein>
    <submittedName>
        <fullName evidence="2">Uncharacterized protein</fullName>
    </submittedName>
</protein>
<proteinExistence type="predicted"/>
<feature type="transmembrane region" description="Helical" evidence="1">
    <location>
        <begin position="75"/>
        <end position="92"/>
    </location>
</feature>
<dbReference type="Proteomes" id="UP000186400">
    <property type="component" value="Unassembled WGS sequence"/>
</dbReference>
<keyword evidence="1" id="KW-1133">Transmembrane helix</keyword>
<dbReference type="EMBL" id="FTMS01000005">
    <property type="protein sequence ID" value="SIQ18697.1"/>
    <property type="molecule type" value="Genomic_DNA"/>
</dbReference>
<dbReference type="STRING" id="159291.SAMN05920897_1057"/>
<accession>A0A1N6QQ20</accession>
<dbReference type="OrthoDB" id="9984728at2"/>
<name>A0A1N6QQ20_9SPIO</name>
<dbReference type="RefSeq" id="WP_076488161.1">
    <property type="nucleotide sequence ID" value="NZ_FTMS01000005.1"/>
</dbReference>
<keyword evidence="1" id="KW-0472">Membrane</keyword>
<gene>
    <name evidence="2" type="ORF">SAMN05920897_1057</name>
</gene>
<evidence type="ECO:0000313" key="2">
    <source>
        <dbReference type="EMBL" id="SIQ18697.1"/>
    </source>
</evidence>
<evidence type="ECO:0000256" key="1">
    <source>
        <dbReference type="SAM" id="Phobius"/>
    </source>
</evidence>
<keyword evidence="1" id="KW-0812">Transmembrane</keyword>
<keyword evidence="3" id="KW-1185">Reference proteome</keyword>